<evidence type="ECO:0000313" key="2">
    <source>
        <dbReference type="Proteomes" id="UP000008493"/>
    </source>
</evidence>
<accession>K5W9Y3</accession>
<dbReference type="InParanoid" id="K5W9Y3"/>
<sequence>MSFVPERPEGPCVLERRGREVETLGIEMTDSILRADDGAAGFLGIGILGDLAGRLAMLKTLLPRCSKARENQQLATEVCTMRIMVREK</sequence>
<dbReference type="AlphaFoldDB" id="K5W9Y3"/>
<evidence type="ECO:0000313" key="1">
    <source>
        <dbReference type="EMBL" id="EKM83664.1"/>
    </source>
</evidence>
<protein>
    <submittedName>
        <fullName evidence="1">Uncharacterized protein</fullName>
    </submittedName>
</protein>
<dbReference type="KEGG" id="abp:AGABI1DRAFT96646"/>
<dbReference type="Proteomes" id="UP000008493">
    <property type="component" value="Unassembled WGS sequence"/>
</dbReference>
<dbReference type="EMBL" id="JH971385">
    <property type="protein sequence ID" value="EKM83664.1"/>
    <property type="molecule type" value="Genomic_DNA"/>
</dbReference>
<gene>
    <name evidence="1" type="ORF">AGABI1DRAFT_96646</name>
</gene>
<dbReference type="HOGENOM" id="CLU_2468524_0_0_1"/>
<dbReference type="GeneID" id="18832896"/>
<organism evidence="1 2">
    <name type="scientific">Agaricus bisporus var. burnettii (strain JB137-S8 / ATCC MYA-4627 / FGSC 10392)</name>
    <name type="common">White button mushroom</name>
    <dbReference type="NCBI Taxonomy" id="597362"/>
    <lineage>
        <taxon>Eukaryota</taxon>
        <taxon>Fungi</taxon>
        <taxon>Dikarya</taxon>
        <taxon>Basidiomycota</taxon>
        <taxon>Agaricomycotina</taxon>
        <taxon>Agaricomycetes</taxon>
        <taxon>Agaricomycetidae</taxon>
        <taxon>Agaricales</taxon>
        <taxon>Agaricineae</taxon>
        <taxon>Agaricaceae</taxon>
        <taxon>Agaricus</taxon>
    </lineage>
</organism>
<dbReference type="RefSeq" id="XP_007325530.1">
    <property type="nucleotide sequence ID" value="XM_007325468.1"/>
</dbReference>
<reference evidence="2" key="1">
    <citation type="journal article" date="2012" name="Proc. Natl. Acad. Sci. U.S.A.">
        <title>Genome sequence of the button mushroom Agaricus bisporus reveals mechanisms governing adaptation to a humic-rich ecological niche.</title>
        <authorList>
            <person name="Morin E."/>
            <person name="Kohler A."/>
            <person name="Baker A.R."/>
            <person name="Foulongne-Oriol M."/>
            <person name="Lombard V."/>
            <person name="Nagy L.G."/>
            <person name="Ohm R.A."/>
            <person name="Patyshakuliyeva A."/>
            <person name="Brun A."/>
            <person name="Aerts A.L."/>
            <person name="Bailey A.M."/>
            <person name="Billette C."/>
            <person name="Coutinho P.M."/>
            <person name="Deakin G."/>
            <person name="Doddapaneni H."/>
            <person name="Floudas D."/>
            <person name="Grimwood J."/>
            <person name="Hilden K."/>
            <person name="Kuees U."/>
            <person name="LaButti K.M."/>
            <person name="Lapidus A."/>
            <person name="Lindquist E.A."/>
            <person name="Lucas S.M."/>
            <person name="Murat C."/>
            <person name="Riley R.W."/>
            <person name="Salamov A.A."/>
            <person name="Schmutz J."/>
            <person name="Subramanian V."/>
            <person name="Woesten H.A.B."/>
            <person name="Xu J."/>
            <person name="Eastwood D.C."/>
            <person name="Foster G.D."/>
            <person name="Sonnenberg A.S."/>
            <person name="Cullen D."/>
            <person name="de Vries R.P."/>
            <person name="Lundell T."/>
            <person name="Hibbett D.S."/>
            <person name="Henrissat B."/>
            <person name="Burton K.S."/>
            <person name="Kerrigan R.W."/>
            <person name="Challen M.P."/>
            <person name="Grigoriev I.V."/>
            <person name="Martin F."/>
        </authorList>
    </citation>
    <scope>NUCLEOTIDE SEQUENCE [LARGE SCALE GENOMIC DNA]</scope>
    <source>
        <strain evidence="2">JB137-S8 / ATCC MYA-4627 / FGSC 10392</strain>
    </source>
</reference>
<keyword evidence="2" id="KW-1185">Reference proteome</keyword>
<name>K5W9Y3_AGABU</name>
<proteinExistence type="predicted"/>